<keyword evidence="3" id="KW-1185">Reference proteome</keyword>
<feature type="transmembrane region" description="Helical" evidence="1">
    <location>
        <begin position="111"/>
        <end position="134"/>
    </location>
</feature>
<feature type="transmembrane region" description="Helical" evidence="1">
    <location>
        <begin position="88"/>
        <end position="105"/>
    </location>
</feature>
<dbReference type="Proteomes" id="UP000194236">
    <property type="component" value="Unassembled WGS sequence"/>
</dbReference>
<organism evidence="2 3">
    <name type="scientific">Euroglyphus maynei</name>
    <name type="common">Mayne's house dust mite</name>
    <dbReference type="NCBI Taxonomy" id="6958"/>
    <lineage>
        <taxon>Eukaryota</taxon>
        <taxon>Metazoa</taxon>
        <taxon>Ecdysozoa</taxon>
        <taxon>Arthropoda</taxon>
        <taxon>Chelicerata</taxon>
        <taxon>Arachnida</taxon>
        <taxon>Acari</taxon>
        <taxon>Acariformes</taxon>
        <taxon>Sarcoptiformes</taxon>
        <taxon>Astigmata</taxon>
        <taxon>Psoroptidia</taxon>
        <taxon>Analgoidea</taxon>
        <taxon>Pyroglyphidae</taxon>
        <taxon>Pyroglyphinae</taxon>
        <taxon>Euroglyphus</taxon>
    </lineage>
</organism>
<proteinExistence type="predicted"/>
<accession>A0A1Y3BAV4</accession>
<sequence length="226" mass="25903">MTNNMTIDLRSIMLLENKLRRAKISLIILSVLQLLIVFIYITVKDNLKRLSTSSFNLKDDIFIFNLITYFGLTFSMAGLIVALFENHCFISCYAITNLGHLIVVMTKTSHLLLFAGYFAINIAIIMVSFVYCHLLRVKMVQLHLQSSTTMNHGTQNNRGIGAIFCVQENIFRQPMPPSYKEVIKHPDKYPCLFDTIHHHPPSSSEQQLPVEDEENAKVPEYSTIYI</sequence>
<dbReference type="AlphaFoldDB" id="A0A1Y3BAV4"/>
<dbReference type="OrthoDB" id="6496389at2759"/>
<protein>
    <submittedName>
        <fullName evidence="2">Uncharacterized protein</fullName>
    </submittedName>
</protein>
<reference evidence="2 3" key="1">
    <citation type="submission" date="2017-03" db="EMBL/GenBank/DDBJ databases">
        <title>Genome Survey of Euroglyphus maynei.</title>
        <authorList>
            <person name="Arlian L.G."/>
            <person name="Morgan M.S."/>
            <person name="Rider S.D."/>
        </authorList>
    </citation>
    <scope>NUCLEOTIDE SEQUENCE [LARGE SCALE GENOMIC DNA]</scope>
    <source>
        <strain evidence="2">Arlian Lab</strain>
        <tissue evidence="2">Whole body</tissue>
    </source>
</reference>
<gene>
    <name evidence="2" type="ORF">BLA29_006517</name>
</gene>
<keyword evidence="1" id="KW-1133">Transmembrane helix</keyword>
<comment type="caution">
    <text evidence="2">The sequence shown here is derived from an EMBL/GenBank/DDBJ whole genome shotgun (WGS) entry which is preliminary data.</text>
</comment>
<name>A0A1Y3BAV4_EURMA</name>
<feature type="transmembrane region" description="Helical" evidence="1">
    <location>
        <begin position="21"/>
        <end position="41"/>
    </location>
</feature>
<keyword evidence="1" id="KW-0812">Transmembrane</keyword>
<dbReference type="EMBL" id="MUJZ01034729">
    <property type="protein sequence ID" value="OTF77023.1"/>
    <property type="molecule type" value="Genomic_DNA"/>
</dbReference>
<feature type="transmembrane region" description="Helical" evidence="1">
    <location>
        <begin position="61"/>
        <end position="81"/>
    </location>
</feature>
<evidence type="ECO:0000256" key="1">
    <source>
        <dbReference type="SAM" id="Phobius"/>
    </source>
</evidence>
<evidence type="ECO:0000313" key="3">
    <source>
        <dbReference type="Proteomes" id="UP000194236"/>
    </source>
</evidence>
<evidence type="ECO:0000313" key="2">
    <source>
        <dbReference type="EMBL" id="OTF77023.1"/>
    </source>
</evidence>
<keyword evidence="1" id="KW-0472">Membrane</keyword>